<feature type="compositionally biased region" description="Low complexity" evidence="3">
    <location>
        <begin position="1140"/>
        <end position="1150"/>
    </location>
</feature>
<dbReference type="InterPro" id="IPR001374">
    <property type="entry name" value="R3H_dom"/>
</dbReference>
<evidence type="ECO:0000259" key="4">
    <source>
        <dbReference type="PROSITE" id="PS51061"/>
    </source>
</evidence>
<protein>
    <recommendedName>
        <fullName evidence="4">R3H domain-containing protein</fullName>
    </recommendedName>
</protein>
<dbReference type="EMBL" id="KV921863">
    <property type="protein sequence ID" value="ORE10689.1"/>
    <property type="molecule type" value="Genomic_DNA"/>
</dbReference>
<dbReference type="OrthoDB" id="5560525at2759"/>
<feature type="region of interest" description="Disordered" evidence="3">
    <location>
        <begin position="1112"/>
        <end position="1164"/>
    </location>
</feature>
<feature type="compositionally biased region" description="Basic and acidic residues" evidence="3">
    <location>
        <begin position="771"/>
        <end position="789"/>
    </location>
</feature>
<dbReference type="PANTHER" id="PTHR14430">
    <property type="entry name" value="RABIN3-RELATED"/>
    <property type="match status" value="1"/>
</dbReference>
<name>A0A1X0RFB4_RHIZD</name>
<feature type="region of interest" description="Disordered" evidence="3">
    <location>
        <begin position="771"/>
        <end position="840"/>
    </location>
</feature>
<keyword evidence="1 2" id="KW-0175">Coiled coil</keyword>
<proteinExistence type="predicted"/>
<feature type="compositionally biased region" description="Basic residues" evidence="3">
    <location>
        <begin position="1129"/>
        <end position="1139"/>
    </location>
</feature>
<feature type="compositionally biased region" description="Acidic residues" evidence="3">
    <location>
        <begin position="891"/>
        <end position="901"/>
    </location>
</feature>
<accession>A0A1X0RFB4</accession>
<feature type="region of interest" description="Disordered" evidence="3">
    <location>
        <begin position="971"/>
        <end position="1020"/>
    </location>
</feature>
<feature type="compositionally biased region" description="Basic residues" evidence="3">
    <location>
        <begin position="654"/>
        <end position="665"/>
    </location>
</feature>
<dbReference type="CDD" id="cd21044">
    <property type="entry name" value="Rab11BD_RAB3IP_like"/>
    <property type="match status" value="1"/>
</dbReference>
<feature type="compositionally biased region" description="Polar residues" evidence="3">
    <location>
        <begin position="155"/>
        <end position="167"/>
    </location>
</feature>
<dbReference type="GO" id="GO:0005085">
    <property type="term" value="F:guanyl-nucleotide exchange factor activity"/>
    <property type="evidence" value="ECO:0007669"/>
    <property type="project" value="InterPro"/>
</dbReference>
<feature type="compositionally biased region" description="Basic residues" evidence="3">
    <location>
        <begin position="987"/>
        <end position="1003"/>
    </location>
</feature>
<evidence type="ECO:0000256" key="1">
    <source>
        <dbReference type="ARBA" id="ARBA00023054"/>
    </source>
</evidence>
<feature type="compositionally biased region" description="Acidic residues" evidence="3">
    <location>
        <begin position="809"/>
        <end position="837"/>
    </location>
</feature>
<dbReference type="Gene3D" id="6.10.140.910">
    <property type="match status" value="1"/>
</dbReference>
<feature type="region of interest" description="Disordered" evidence="3">
    <location>
        <begin position="883"/>
        <end position="905"/>
    </location>
</feature>
<dbReference type="Pfam" id="PF01424">
    <property type="entry name" value="R3H"/>
    <property type="match status" value="1"/>
</dbReference>
<feature type="region of interest" description="Disordered" evidence="3">
    <location>
        <begin position="923"/>
        <end position="950"/>
    </location>
</feature>
<evidence type="ECO:0000313" key="5">
    <source>
        <dbReference type="EMBL" id="ORE10689.1"/>
    </source>
</evidence>
<dbReference type="InterPro" id="IPR040351">
    <property type="entry name" value="RAB3IL/RAB3IP/Sec2"/>
</dbReference>
<dbReference type="SMART" id="SM00393">
    <property type="entry name" value="R3H"/>
    <property type="match status" value="1"/>
</dbReference>
<feature type="compositionally biased region" description="Polar residues" evidence="3">
    <location>
        <begin position="365"/>
        <end position="374"/>
    </location>
</feature>
<feature type="region of interest" description="Disordered" evidence="3">
    <location>
        <begin position="151"/>
        <end position="172"/>
    </location>
</feature>
<dbReference type="Proteomes" id="UP000242414">
    <property type="component" value="Unassembled WGS sequence"/>
</dbReference>
<evidence type="ECO:0000256" key="3">
    <source>
        <dbReference type="SAM" id="MobiDB-lite"/>
    </source>
</evidence>
<feature type="compositionally biased region" description="Basic and acidic residues" evidence="3">
    <location>
        <begin position="1118"/>
        <end position="1128"/>
    </location>
</feature>
<gene>
    <name evidence="5" type="ORF">BCV72DRAFT_312082</name>
</gene>
<dbReference type="GO" id="GO:0006887">
    <property type="term" value="P:exocytosis"/>
    <property type="evidence" value="ECO:0007669"/>
    <property type="project" value="TreeGrafter"/>
</dbReference>
<feature type="domain" description="R3H" evidence="4">
    <location>
        <begin position="1023"/>
        <end position="1086"/>
    </location>
</feature>
<dbReference type="GO" id="GO:0070319">
    <property type="term" value="C:Golgi to plasma membrane transport vesicle"/>
    <property type="evidence" value="ECO:0007669"/>
    <property type="project" value="TreeGrafter"/>
</dbReference>
<dbReference type="Pfam" id="PF25555">
    <property type="entry name" value="RAB3A-like_C"/>
    <property type="match status" value="1"/>
</dbReference>
<sequence length="1179" mass="136512">MSSVEDEIPIPSARIEEYESSLFEQEFTEEDVLPFLLQAQDIISKLESRVVELEKDLSTIHCKYEHDKNEWLIGLSQKDQYINHLTSKLSKIEFNSKETIILLSDLNINDEEQVKSAVNLSLQYLRQAQTIKQEEPDDLEEGELERRQAAVVEWSSRTQDIPDNSMSHNEEEPLNLMDGLSSSSTGSAHVTYNTKSIYNHPHVVDEEESQFCMNCKQLLAQLDEQIEQKAYLKRDLGSLAAALSEQEEIRSNIEQDKEALEEDVAGITLQLFSALNQILMEEVTERDHIVQLNREFTNKFTHLLDNWDVRDSKLKEMKELLIQLDSAVHQSVSTSATFTRRFSQQNAAPMLTTTTTTTTTAATAMSGNSSMQKRLSSHRRTPSFQQQIHNTIQIDGYALSEFQQHLKALTSSNQPIPSTSFVKRVFSEDIEPCLFSQQSNNNWWKSTWFKKKLLDAISKNKCEIQYWNGTYSTTSYMSATTTSSSSVTSSASHVSSGSNNVPMPPKTKCVSCNVLRVCEFRLRLPPASNPWLPIDRFCRDKIIAVCGYYSFMNNLKSLSTSSTLLNTFKQVMYHRRRMTLSRVGSISLFEDLEDLDDNRRHSRRYRGNRESVVLDHSGSNSDSGSVVSVSDLQGLEGTTAKLMPGRQRGQQRNQRGKRNSHRGRRGMIPTANGFLYEPSYKIDYEDDFRLYAQFGSEEEQEDPQLLSKKGHKNKKPQYSKKNNNHHSQRPVKQKSYHTPVKFTKATTLFEKEEEEKDDSVDQTIRSMTTLRLEDVVGEGSKDGALKEKDESEEEYLNENEYYEEHSAEENEDDDDIEYYEEEEDDDDDDDEDEEYYDQDTFLHFSDTEIDELLEEDMMIMEDYMENAEFDKDDIHNILQWSAQQDQHQNEEPEFEEYDYDDLDRSNHTQRILTEMEEEEAMMTKENIHGQIMKGVKDKTKKKRKNRQQVDDDVEVDPEIFRYTLERAMAEIPPGLRPGMRSWYDKQQKRKEAKKEKQKQKKTRQQKEDKKSKKKKKNNSYDQDFDLTKIDRRIREFITDSSISCYEFRPMPPYVRKQVHILAQAYNLLSEGTGKGADRYIVIRKTSETEIPENRSSIELYIEELQQTIDVVTSRQRKHNEPSELSKEKNRNKKNSKGTTKKPGNNKKQTTMPVPGTVVGDNVAPISQDNVGHRMLAAMG</sequence>
<feature type="region of interest" description="Disordered" evidence="3">
    <location>
        <begin position="608"/>
        <end position="627"/>
    </location>
</feature>
<feature type="region of interest" description="Disordered" evidence="3">
    <location>
        <begin position="363"/>
        <end position="382"/>
    </location>
</feature>
<evidence type="ECO:0000256" key="2">
    <source>
        <dbReference type="SAM" id="Coils"/>
    </source>
</evidence>
<dbReference type="SUPFAM" id="SSF82708">
    <property type="entry name" value="R3H domain"/>
    <property type="match status" value="1"/>
</dbReference>
<feature type="region of interest" description="Disordered" evidence="3">
    <location>
        <begin position="636"/>
        <end position="671"/>
    </location>
</feature>
<dbReference type="GO" id="GO:0051286">
    <property type="term" value="C:cell tip"/>
    <property type="evidence" value="ECO:0007669"/>
    <property type="project" value="TreeGrafter"/>
</dbReference>
<dbReference type="InterPro" id="IPR036867">
    <property type="entry name" value="R3H_dom_sf"/>
</dbReference>
<feature type="coiled-coil region" evidence="2">
    <location>
        <begin position="215"/>
        <end position="270"/>
    </location>
</feature>
<organism evidence="5">
    <name type="scientific">Rhizopus microsporus var. microsporus</name>
    <dbReference type="NCBI Taxonomy" id="86635"/>
    <lineage>
        <taxon>Eukaryota</taxon>
        <taxon>Fungi</taxon>
        <taxon>Fungi incertae sedis</taxon>
        <taxon>Mucoromycota</taxon>
        <taxon>Mucoromycotina</taxon>
        <taxon>Mucoromycetes</taxon>
        <taxon>Mucorales</taxon>
        <taxon>Mucorineae</taxon>
        <taxon>Rhizopodaceae</taxon>
        <taxon>Rhizopus</taxon>
    </lineage>
</organism>
<feature type="region of interest" description="Disordered" evidence="3">
    <location>
        <begin position="696"/>
        <end position="740"/>
    </location>
</feature>
<dbReference type="AlphaFoldDB" id="A0A1X0RFB4"/>
<feature type="compositionally biased region" description="Acidic residues" evidence="3">
    <location>
        <begin position="790"/>
        <end position="801"/>
    </location>
</feature>
<dbReference type="PROSITE" id="PS51061">
    <property type="entry name" value="R3H"/>
    <property type="match status" value="1"/>
</dbReference>
<dbReference type="GO" id="GO:0003676">
    <property type="term" value="F:nucleic acid binding"/>
    <property type="evidence" value="ECO:0007669"/>
    <property type="project" value="UniProtKB-UniRule"/>
</dbReference>
<dbReference type="CDD" id="cd02325">
    <property type="entry name" value="R3H"/>
    <property type="match status" value="1"/>
</dbReference>
<dbReference type="PANTHER" id="PTHR14430:SF0">
    <property type="entry name" value="SEC2P DOMAIN-CONTAINING PROTEIN"/>
    <property type="match status" value="1"/>
</dbReference>
<feature type="compositionally biased region" description="Low complexity" evidence="3">
    <location>
        <begin position="614"/>
        <end position="627"/>
    </location>
</feature>
<dbReference type="Gene3D" id="3.30.1370.50">
    <property type="entry name" value="R3H-like domain"/>
    <property type="match status" value="1"/>
</dbReference>
<feature type="compositionally biased region" description="Basic residues" evidence="3">
    <location>
        <begin position="708"/>
        <end position="735"/>
    </location>
</feature>
<feature type="coiled-coil region" evidence="2">
    <location>
        <begin position="36"/>
        <end position="63"/>
    </location>
</feature>
<dbReference type="SUPFAM" id="SSF144284">
    <property type="entry name" value="Sec2 N-terminal region"/>
    <property type="match status" value="1"/>
</dbReference>
<dbReference type="VEuPathDB" id="FungiDB:BCV72DRAFT_312082"/>
<reference evidence="5" key="1">
    <citation type="journal article" date="2016" name="Proc. Natl. Acad. Sci. U.S.A.">
        <title>Lipid metabolic changes in an early divergent fungus govern the establishment of a mutualistic symbiosis with endobacteria.</title>
        <authorList>
            <person name="Lastovetsky O.A."/>
            <person name="Gaspar M.L."/>
            <person name="Mondo S.J."/>
            <person name="LaButti K.M."/>
            <person name="Sandor L."/>
            <person name="Grigoriev I.V."/>
            <person name="Henry S.A."/>
            <person name="Pawlowska T.E."/>
        </authorList>
    </citation>
    <scope>NUCLEOTIDE SEQUENCE [LARGE SCALE GENOMIC DNA]</scope>
    <source>
        <strain evidence="5">ATCC 52814</strain>
    </source>
</reference>